<evidence type="ECO:0000256" key="3">
    <source>
        <dbReference type="ARBA" id="ARBA00018044"/>
    </source>
</evidence>
<dbReference type="CTD" id="568554"/>
<dbReference type="OrthoDB" id="10035564at2759"/>
<dbReference type="PRINTS" id="PR01449">
    <property type="entry name" value="BKCHANNELA"/>
</dbReference>
<keyword evidence="15" id="KW-0406">Ion transport</keyword>
<dbReference type="InterPro" id="IPR003148">
    <property type="entry name" value="RCK_N"/>
</dbReference>
<evidence type="ECO:0000256" key="26">
    <source>
        <dbReference type="ARBA" id="ARBA00033447"/>
    </source>
</evidence>
<feature type="region of interest" description="Disordered" evidence="28">
    <location>
        <begin position="660"/>
        <end position="686"/>
    </location>
</feature>
<keyword evidence="17 32" id="KW-0407">Ion channel</keyword>
<reference evidence="32" key="1">
    <citation type="submission" date="2025-08" db="UniProtKB">
        <authorList>
            <consortium name="RefSeq"/>
        </authorList>
    </citation>
    <scope>IDENTIFICATION</scope>
</reference>
<feature type="transmembrane region" description="Helical" evidence="29">
    <location>
        <begin position="171"/>
        <end position="189"/>
    </location>
</feature>
<dbReference type="InterPro" id="IPR047871">
    <property type="entry name" value="K_chnl_Slo-like"/>
</dbReference>
<evidence type="ECO:0000256" key="21">
    <source>
        <dbReference type="ARBA" id="ARBA00030326"/>
    </source>
</evidence>
<keyword evidence="11" id="KW-0460">Magnesium</keyword>
<dbReference type="SUPFAM" id="SSF51735">
    <property type="entry name" value="NAD(P)-binding Rossmann-fold domains"/>
    <property type="match status" value="1"/>
</dbReference>
<evidence type="ECO:0000256" key="17">
    <source>
        <dbReference type="ARBA" id="ARBA00023303"/>
    </source>
</evidence>
<dbReference type="InParanoid" id="A0A6J2V2W2"/>
<dbReference type="Pfam" id="PF22614">
    <property type="entry name" value="Slo-like_RCK"/>
    <property type="match status" value="2"/>
</dbReference>
<dbReference type="PROSITE" id="PS51201">
    <property type="entry name" value="RCK_N"/>
    <property type="match status" value="2"/>
</dbReference>
<evidence type="ECO:0000256" key="14">
    <source>
        <dbReference type="ARBA" id="ARBA00022989"/>
    </source>
</evidence>
<dbReference type="FunFam" id="1.10.287.70:FF:000015">
    <property type="entry name" value="Calcium-activated potassium channel subunit alpha-1 isoform X7"/>
    <property type="match status" value="1"/>
</dbReference>
<evidence type="ECO:0000259" key="30">
    <source>
        <dbReference type="PROSITE" id="PS51201"/>
    </source>
</evidence>
<dbReference type="AlphaFoldDB" id="A0A6J2V2W2"/>
<proteinExistence type="inferred from homology"/>
<evidence type="ECO:0000313" key="31">
    <source>
        <dbReference type="Proteomes" id="UP000504632"/>
    </source>
</evidence>
<keyword evidence="5" id="KW-1003">Cell membrane</keyword>
<name>A0A6J2V2W2_CHACN</name>
<dbReference type="RefSeq" id="XP_030626594.1">
    <property type="nucleotide sequence ID" value="XM_030770734.1"/>
</dbReference>
<evidence type="ECO:0000256" key="27">
    <source>
        <dbReference type="ARBA" id="ARBA00034430"/>
    </source>
</evidence>
<feature type="transmembrane region" description="Helical" evidence="29">
    <location>
        <begin position="291"/>
        <end position="309"/>
    </location>
</feature>
<evidence type="ECO:0000256" key="24">
    <source>
        <dbReference type="ARBA" id="ARBA00031597"/>
    </source>
</evidence>
<keyword evidence="7 29" id="KW-0812">Transmembrane</keyword>
<dbReference type="GO" id="GO:0060072">
    <property type="term" value="F:large conductance calcium-activated potassium channel activity"/>
    <property type="evidence" value="ECO:0007669"/>
    <property type="project" value="TreeGrafter"/>
</dbReference>
<evidence type="ECO:0000256" key="18">
    <source>
        <dbReference type="ARBA" id="ARBA00029579"/>
    </source>
</evidence>
<dbReference type="GO" id="GO:0034702">
    <property type="term" value="C:monoatomic ion channel complex"/>
    <property type="evidence" value="ECO:0007669"/>
    <property type="project" value="UniProtKB-KW"/>
</dbReference>
<dbReference type="Gene3D" id="1.10.287.70">
    <property type="match status" value="1"/>
</dbReference>
<feature type="transmembrane region" description="Helical" evidence="29">
    <location>
        <begin position="254"/>
        <end position="275"/>
    </location>
</feature>
<evidence type="ECO:0000256" key="12">
    <source>
        <dbReference type="ARBA" id="ARBA00022882"/>
    </source>
</evidence>
<evidence type="ECO:0000256" key="25">
    <source>
        <dbReference type="ARBA" id="ARBA00031999"/>
    </source>
</evidence>
<dbReference type="PRINTS" id="PR00169">
    <property type="entry name" value="KCHANNEL"/>
</dbReference>
<feature type="transmembrane region" description="Helical" evidence="29">
    <location>
        <begin position="321"/>
        <end position="339"/>
    </location>
</feature>
<dbReference type="PANTHER" id="PTHR10027:SF33">
    <property type="entry name" value="CALCIUM-ACTIVATED POTASSIUM CHANNEL SUBUNIT ALPHA-1-RELATED"/>
    <property type="match status" value="1"/>
</dbReference>
<evidence type="ECO:0000256" key="8">
    <source>
        <dbReference type="ARBA" id="ARBA00022723"/>
    </source>
</evidence>
<dbReference type="Gene3D" id="3.40.50.720">
    <property type="entry name" value="NAD(P)-binding Rossmann-like Domain"/>
    <property type="match status" value="2"/>
</dbReference>
<evidence type="ECO:0000256" key="5">
    <source>
        <dbReference type="ARBA" id="ARBA00022475"/>
    </source>
</evidence>
<dbReference type="Proteomes" id="UP000504632">
    <property type="component" value="Chromosome 4"/>
</dbReference>
<evidence type="ECO:0000256" key="9">
    <source>
        <dbReference type="ARBA" id="ARBA00022826"/>
    </source>
</evidence>
<organism evidence="31 32">
    <name type="scientific">Chanos chanos</name>
    <name type="common">Milkfish</name>
    <name type="synonym">Mugil chanos</name>
    <dbReference type="NCBI Taxonomy" id="29144"/>
    <lineage>
        <taxon>Eukaryota</taxon>
        <taxon>Metazoa</taxon>
        <taxon>Chordata</taxon>
        <taxon>Craniata</taxon>
        <taxon>Vertebrata</taxon>
        <taxon>Euteleostomi</taxon>
        <taxon>Actinopterygii</taxon>
        <taxon>Neopterygii</taxon>
        <taxon>Teleostei</taxon>
        <taxon>Ostariophysi</taxon>
        <taxon>Gonorynchiformes</taxon>
        <taxon>Chanidae</taxon>
        <taxon>Chanos</taxon>
    </lineage>
</organism>
<evidence type="ECO:0000256" key="15">
    <source>
        <dbReference type="ARBA" id="ARBA00023065"/>
    </source>
</evidence>
<dbReference type="InterPro" id="IPR048735">
    <property type="entry name" value="Slowpoke-like_C"/>
</dbReference>
<keyword evidence="4" id="KW-0813">Transport</keyword>
<evidence type="ECO:0000256" key="22">
    <source>
        <dbReference type="ARBA" id="ARBA00030518"/>
    </source>
</evidence>
<keyword evidence="16 29" id="KW-0472">Membrane</keyword>
<feature type="region of interest" description="Disordered" evidence="28">
    <location>
        <begin position="86"/>
        <end position="106"/>
    </location>
</feature>
<feature type="region of interest" description="Disordered" evidence="28">
    <location>
        <begin position="1084"/>
        <end position="1145"/>
    </location>
</feature>
<sequence>MSSNINLNKNPDSSVSISKMDVIIPFSPDVPCDSNGQRMWWAFLASSMVTFFGGLFIILLWRTLKYLWTVCCHCNIKNKEAQKVNNPANSQVDGPAKSLEDKEEAPASEVGWMTSVKDWAGVMISAQTLTGRVLVVLVFALSIGALGIYFIDSSDPIESCQNFYKDFTLQIDMAFNVFFLLYFGLRFIAANDKLWFWLEVNSVVDFFTVPPVFVSVYLNRSWLGLRFLRALRLIQFSEILQFLNILKTSNSIKLVNLCSIFISTWLTAAGFIHLVENSGDPWENFQNSQSLSYWECVYLLMVTMSTVGYGDVCARTTLGRLFMVFFILGGLAMFASYVPEIIELIGNRKKYGGSYSAVNGRKHIVVCGHITLESVSNFLKDFLHKDRDDVNVEIVFLHNISPNLELEALFKRHFTQVEFYQGSVLNPHDLARVKIESADACLILANKYCADPDAEDASNIMRVISIKNYHPKIRIITQMLQYHNKAHLLNIPSWNWKEGDDAICLAELKAGFIAQSCLAQGLSTMLANLFSMRSFIKIEEDTWQKYYLEGVANEMYTEYLSSAFVGLSFPMVCELCYVKLKLLLIAIEYKSEQRESSILINPGNHVKMQEGTLGFFIASDAKEVKRAFYYCKACHDDITDPKRIKKCGCKRLVYFEDEHPSTLSPKKKQRNGGMRNSPNCSPKVTRHDPLLIPGNEQIENMDMNVKRYDSTGMFHWCPSKDIEKVILTRSEASMTVLSGHVVVCIFGDVTSALVGLRNLVMPLRASNFHYHELKHIVFVGSLDYLRREWETLHNFPKVSILPGTPLSRADLRAVNINLCDMCVILSANQNNIDDASLQDKECILASLNIKSMQFDDSIGVLQANSQGFTPPGMDRSSPDNSPVHGLVRQASVTTGANIPIITELVNDSNVQFLDQDDDDDPDTELYLTQPFACGTAFAVSVLDSLMSATYFNDNILTLIRTLVTGGATPELEALLAEENALRGGYSTPQTLANRDRCRVAQLALYDGPFADLGDGGCYGDLFCKALKTYNMLCFGIYRLRDAHLNTPSQCTKRYVITNPPYEFELVPTDLIFCLMQFDHNAGQSRTSLSHSSHSSHTSSKKSSSAHSIPTTNRPSRSKARESRDKHNASRMNRVSQEKRWYTDEGENAYPRNIQIKPMSTHMANQINQYKSTSSLIPPIREVEDEC</sequence>
<dbReference type="SUPFAM" id="SSF81324">
    <property type="entry name" value="Voltage-gated potassium channels"/>
    <property type="match status" value="1"/>
</dbReference>
<comment type="catalytic activity">
    <reaction evidence="27">
        <text>K(+)(in) = K(+)(out)</text>
        <dbReference type="Rhea" id="RHEA:29463"/>
        <dbReference type="ChEBI" id="CHEBI:29103"/>
    </reaction>
</comment>
<evidence type="ECO:0000256" key="23">
    <source>
        <dbReference type="ARBA" id="ARBA00030652"/>
    </source>
</evidence>
<evidence type="ECO:0000256" key="7">
    <source>
        <dbReference type="ARBA" id="ARBA00022692"/>
    </source>
</evidence>
<feature type="domain" description="RCK N-terminal" evidence="30">
    <location>
        <begin position="361"/>
        <end position="503"/>
    </location>
</feature>
<evidence type="ECO:0000256" key="11">
    <source>
        <dbReference type="ARBA" id="ARBA00022842"/>
    </source>
</evidence>
<dbReference type="Pfam" id="PF21014">
    <property type="entry name" value="Slowpoke_C"/>
    <property type="match status" value="1"/>
</dbReference>
<accession>A0A6J2V2W2</accession>
<keyword evidence="13" id="KW-0630">Potassium</keyword>
<evidence type="ECO:0000256" key="10">
    <source>
        <dbReference type="ARBA" id="ARBA00022837"/>
    </source>
</evidence>
<dbReference type="FunFam" id="3.40.50.720:FF:000005">
    <property type="entry name" value="calcium-activated potassium channel subunit alpha-1 isoform X6"/>
    <property type="match status" value="1"/>
</dbReference>
<dbReference type="GO" id="GO:0046872">
    <property type="term" value="F:metal ion binding"/>
    <property type="evidence" value="ECO:0007669"/>
    <property type="project" value="UniProtKB-KW"/>
</dbReference>
<dbReference type="Pfam" id="PF00520">
    <property type="entry name" value="Ion_trans"/>
    <property type="match status" value="1"/>
</dbReference>
<keyword evidence="31" id="KW-1185">Reference proteome</keyword>
<keyword evidence="8" id="KW-0479">Metal-binding</keyword>
<keyword evidence="6" id="KW-0633">Potassium transport</keyword>
<evidence type="ECO:0000256" key="16">
    <source>
        <dbReference type="ARBA" id="ARBA00023136"/>
    </source>
</evidence>
<evidence type="ECO:0000256" key="20">
    <source>
        <dbReference type="ARBA" id="ARBA00030288"/>
    </source>
</evidence>
<dbReference type="InterPro" id="IPR036291">
    <property type="entry name" value="NAD(P)-bd_dom_sf"/>
</dbReference>
<evidence type="ECO:0000256" key="29">
    <source>
        <dbReference type="SAM" id="Phobius"/>
    </source>
</evidence>
<keyword evidence="10" id="KW-0106">Calcium</keyword>
<dbReference type="InterPro" id="IPR003929">
    <property type="entry name" value="K_chnl_BK_asu"/>
</dbReference>
<evidence type="ECO:0000256" key="2">
    <source>
        <dbReference type="ARBA" id="ARBA00008648"/>
    </source>
</evidence>
<dbReference type="GeneID" id="115809174"/>
<feature type="compositionally biased region" description="Low complexity" evidence="28">
    <location>
        <begin position="1084"/>
        <end position="1107"/>
    </location>
</feature>
<keyword evidence="12" id="KW-0851">Voltage-gated channel</keyword>
<protein>
    <recommendedName>
        <fullName evidence="3">Calcium-activated potassium channel subunit alpha-1</fullName>
    </recommendedName>
    <alternativeName>
        <fullName evidence="18">BK channel</fullName>
    </alternativeName>
    <alternativeName>
        <fullName evidence="22">BKCA alpha</fullName>
    </alternativeName>
    <alternativeName>
        <fullName evidence="20">Calcium-activated potassium channel, subfamily M subunit alpha-1</fullName>
    </alternativeName>
    <alternativeName>
        <fullName evidence="24">K(VCA)alpha</fullName>
    </alternativeName>
    <alternativeName>
        <fullName evidence="23">KCa1.1</fullName>
    </alternativeName>
    <alternativeName>
        <fullName evidence="25">Maxi K channel</fullName>
    </alternativeName>
    <alternativeName>
        <fullName evidence="19">Slo-alpha</fullName>
    </alternativeName>
    <alternativeName>
        <fullName evidence="21">Slo1</fullName>
    </alternativeName>
    <alternativeName>
        <fullName evidence="26">Slowpoke homolog</fullName>
    </alternativeName>
</protein>
<feature type="transmembrane region" description="Helical" evidence="29">
    <location>
        <begin position="133"/>
        <end position="151"/>
    </location>
</feature>
<feature type="domain" description="RCK N-terminal" evidence="30">
    <location>
        <begin position="738"/>
        <end position="882"/>
    </location>
</feature>
<evidence type="ECO:0000256" key="1">
    <source>
        <dbReference type="ARBA" id="ARBA00004651"/>
    </source>
</evidence>
<evidence type="ECO:0000256" key="13">
    <source>
        <dbReference type="ARBA" id="ARBA00022958"/>
    </source>
</evidence>
<dbReference type="GO" id="GO:0045211">
    <property type="term" value="C:postsynaptic membrane"/>
    <property type="evidence" value="ECO:0007669"/>
    <property type="project" value="TreeGrafter"/>
</dbReference>
<evidence type="ECO:0000256" key="4">
    <source>
        <dbReference type="ARBA" id="ARBA00022448"/>
    </source>
</evidence>
<feature type="compositionally biased region" description="Basic and acidic residues" evidence="28">
    <location>
        <begin position="1118"/>
        <end position="1127"/>
    </location>
</feature>
<keyword evidence="9" id="KW-0631">Potassium channel</keyword>
<comment type="subcellular location">
    <subcellularLocation>
        <location evidence="1">Cell membrane</location>
        <topology evidence="1">Multi-pass membrane protein</topology>
    </subcellularLocation>
</comment>
<keyword evidence="14 29" id="KW-1133">Transmembrane helix</keyword>
<dbReference type="InterPro" id="IPR005821">
    <property type="entry name" value="Ion_trans_dom"/>
</dbReference>
<evidence type="ECO:0000256" key="19">
    <source>
        <dbReference type="ARBA" id="ARBA00029583"/>
    </source>
</evidence>
<comment type="similarity">
    <text evidence="2">Belongs to the potassium channel family. Calcium-activated (TC 1.A.1.3) subfamily. KCa1.1/KCNMA1 sub-subfamily.</text>
</comment>
<evidence type="ECO:0000313" key="32">
    <source>
        <dbReference type="RefSeq" id="XP_030626594.1"/>
    </source>
</evidence>
<dbReference type="FunFam" id="3.40.50.720:FF:000098">
    <property type="entry name" value="calcium-activated potassium channel subunit alpha-1 isoform X3"/>
    <property type="match status" value="1"/>
</dbReference>
<evidence type="ECO:0000256" key="6">
    <source>
        <dbReference type="ARBA" id="ARBA00022538"/>
    </source>
</evidence>
<gene>
    <name evidence="32" type="primary">kcnma1a</name>
</gene>
<feature type="transmembrane region" description="Helical" evidence="29">
    <location>
        <begin position="39"/>
        <end position="61"/>
    </location>
</feature>
<evidence type="ECO:0000256" key="28">
    <source>
        <dbReference type="SAM" id="MobiDB-lite"/>
    </source>
</evidence>
<dbReference type="PANTHER" id="PTHR10027">
    <property type="entry name" value="CALCIUM-ACTIVATED POTASSIUM CHANNEL ALPHA CHAIN"/>
    <property type="match status" value="1"/>
</dbReference>
<dbReference type="Pfam" id="PF03493">
    <property type="entry name" value="BK_channel_a"/>
    <property type="match status" value="1"/>
</dbReference>